<dbReference type="EMBL" id="WKPO01000033">
    <property type="protein sequence ID" value="MSB50446.1"/>
    <property type="molecule type" value="Genomic_DNA"/>
</dbReference>
<name>A0A6I2RL76_FLAPL</name>
<accession>A0A6I2RL76</accession>
<dbReference type="RefSeq" id="WP_154250763.1">
    <property type="nucleotide sequence ID" value="NZ_CP084007.1"/>
</dbReference>
<evidence type="ECO:0000313" key="2">
    <source>
        <dbReference type="Proteomes" id="UP000429811"/>
    </source>
</evidence>
<sequence>MSTIKWKIIPILLITAYLLLGCIGCSSYSSEEKDATDLTGDTLKPSNIGEISFDISEIGNMPLMTEFYICPANGTIEIKYAEGAGQI</sequence>
<evidence type="ECO:0000313" key="1">
    <source>
        <dbReference type="EMBL" id="MSB50446.1"/>
    </source>
</evidence>
<gene>
    <name evidence="1" type="ORF">GKE90_17395</name>
</gene>
<reference evidence="1 2" key="1">
    <citation type="journal article" date="2019" name="Nat. Med.">
        <title>A library of human gut bacterial isolates paired with longitudinal multiomics data enables mechanistic microbiome research.</title>
        <authorList>
            <person name="Poyet M."/>
            <person name="Groussin M."/>
            <person name="Gibbons S.M."/>
            <person name="Avila-Pacheco J."/>
            <person name="Jiang X."/>
            <person name="Kearney S.M."/>
            <person name="Perrotta A.R."/>
            <person name="Berdy B."/>
            <person name="Zhao S."/>
            <person name="Lieberman T.D."/>
            <person name="Swanson P.K."/>
            <person name="Smith M."/>
            <person name="Roesemann S."/>
            <person name="Alexander J.E."/>
            <person name="Rich S.A."/>
            <person name="Livny J."/>
            <person name="Vlamakis H."/>
            <person name="Clish C."/>
            <person name="Bullock K."/>
            <person name="Deik A."/>
            <person name="Scott J."/>
            <person name="Pierce K.A."/>
            <person name="Xavier R.J."/>
            <person name="Alm E.J."/>
        </authorList>
    </citation>
    <scope>NUCLEOTIDE SEQUENCE [LARGE SCALE GENOMIC DNA]</scope>
    <source>
        <strain evidence="1 2">BIOML-A5</strain>
    </source>
</reference>
<comment type="caution">
    <text evidence="1">The sequence shown here is derived from an EMBL/GenBank/DDBJ whole genome shotgun (WGS) entry which is preliminary data.</text>
</comment>
<proteinExistence type="predicted"/>
<dbReference type="Proteomes" id="UP000429811">
    <property type="component" value="Unassembled WGS sequence"/>
</dbReference>
<dbReference type="PROSITE" id="PS51257">
    <property type="entry name" value="PROKAR_LIPOPROTEIN"/>
    <property type="match status" value="1"/>
</dbReference>
<protein>
    <submittedName>
        <fullName evidence="1">Uncharacterized protein</fullName>
    </submittedName>
</protein>
<organism evidence="1 2">
    <name type="scientific">Flavonifractor plautii</name>
    <name type="common">Fusobacterium plautii</name>
    <dbReference type="NCBI Taxonomy" id="292800"/>
    <lineage>
        <taxon>Bacteria</taxon>
        <taxon>Bacillati</taxon>
        <taxon>Bacillota</taxon>
        <taxon>Clostridia</taxon>
        <taxon>Eubacteriales</taxon>
        <taxon>Oscillospiraceae</taxon>
        <taxon>Flavonifractor</taxon>
    </lineage>
</organism>
<dbReference type="AlphaFoldDB" id="A0A6I2RL76"/>